<dbReference type="Proteomes" id="UP000003295">
    <property type="component" value="Unassembled WGS sequence"/>
</dbReference>
<organism evidence="1 2">
    <name type="scientific">Collinsella intestinalis DSM 13280</name>
    <dbReference type="NCBI Taxonomy" id="521003"/>
    <lineage>
        <taxon>Bacteria</taxon>
        <taxon>Bacillati</taxon>
        <taxon>Actinomycetota</taxon>
        <taxon>Coriobacteriia</taxon>
        <taxon>Coriobacteriales</taxon>
        <taxon>Coriobacteriaceae</taxon>
        <taxon>Collinsella</taxon>
    </lineage>
</organism>
<gene>
    <name evidence="1" type="ORF">COLINT_02207</name>
</gene>
<dbReference type="AlphaFoldDB" id="C4F838"/>
<reference evidence="1 2" key="1">
    <citation type="submission" date="2009-04" db="EMBL/GenBank/DDBJ databases">
        <authorList>
            <person name="Weinstock G."/>
            <person name="Sodergren E."/>
            <person name="Clifton S."/>
            <person name="Fulton L."/>
            <person name="Fulton B."/>
            <person name="Courtney L."/>
            <person name="Fronick C."/>
            <person name="Harrison M."/>
            <person name="Strong C."/>
            <person name="Farmer C."/>
            <person name="Delahaunty K."/>
            <person name="Markovic C."/>
            <person name="Hall O."/>
            <person name="Minx P."/>
            <person name="Tomlinson C."/>
            <person name="Mitreva M."/>
            <person name="Nelson J."/>
            <person name="Hou S."/>
            <person name="Wollam A."/>
            <person name="Pepin K.H."/>
            <person name="Johnson M."/>
            <person name="Bhonagiri V."/>
            <person name="Nash W.E."/>
            <person name="Warren W."/>
            <person name="Chinwalla A."/>
            <person name="Mardis E.R."/>
            <person name="Wilson R.K."/>
        </authorList>
    </citation>
    <scope>NUCLEOTIDE SEQUENCE [LARGE SCALE GENOMIC DNA]</scope>
    <source>
        <strain evidence="1 2">DSM 13280</strain>
    </source>
</reference>
<dbReference type="HOGENOM" id="CLU_3250000_0_0_11"/>
<name>C4F838_9ACTN</name>
<proteinExistence type="predicted"/>
<accession>C4F838</accession>
<evidence type="ECO:0000313" key="1">
    <source>
        <dbReference type="EMBL" id="EEP45156.1"/>
    </source>
</evidence>
<sequence>MGCTHVNLAERRQTSLTLNTDKSFILKIAEGSHASAHEPSEH</sequence>
<dbReference type="EMBL" id="ABXH02000003">
    <property type="protein sequence ID" value="EEP45156.1"/>
    <property type="molecule type" value="Genomic_DNA"/>
</dbReference>
<evidence type="ECO:0000313" key="2">
    <source>
        <dbReference type="Proteomes" id="UP000003295"/>
    </source>
</evidence>
<comment type="caution">
    <text evidence="1">The sequence shown here is derived from an EMBL/GenBank/DDBJ whole genome shotgun (WGS) entry which is preliminary data.</text>
</comment>
<protein>
    <submittedName>
        <fullName evidence="1">Uncharacterized protein</fullName>
    </submittedName>
</protein>